<dbReference type="InterPro" id="IPR018325">
    <property type="entry name" value="Rad4/PNGase_transGLS-fold"/>
</dbReference>
<dbReference type="InterPro" id="IPR038765">
    <property type="entry name" value="Papain-like_cys_pep_sf"/>
</dbReference>
<feature type="compositionally biased region" description="Polar residues" evidence="6">
    <location>
        <begin position="144"/>
        <end position="159"/>
    </location>
</feature>
<feature type="region of interest" description="Disordered" evidence="6">
    <location>
        <begin position="266"/>
        <end position="285"/>
    </location>
</feature>
<dbReference type="Pfam" id="PF03835">
    <property type="entry name" value="Rad4"/>
    <property type="match status" value="1"/>
</dbReference>
<feature type="region of interest" description="Disordered" evidence="6">
    <location>
        <begin position="1"/>
        <end position="37"/>
    </location>
</feature>
<comment type="similarity">
    <text evidence="2">Belongs to the XPC family.</text>
</comment>
<dbReference type="EMBL" id="JAVRQU010000006">
    <property type="protein sequence ID" value="KAK5701765.1"/>
    <property type="molecule type" value="Genomic_DNA"/>
</dbReference>
<keyword evidence="4" id="KW-0234">DNA repair</keyword>
<dbReference type="Gene3D" id="3.30.60.290">
    <property type="entry name" value="Rad4, beta-hairpin domain BHD2"/>
    <property type="match status" value="1"/>
</dbReference>
<evidence type="ECO:0000313" key="10">
    <source>
        <dbReference type="EMBL" id="KAK5701765.1"/>
    </source>
</evidence>
<dbReference type="PANTHER" id="PTHR12135:SF0">
    <property type="entry name" value="DNA REPAIR PROTEIN COMPLEMENTING XP-C CELLS"/>
    <property type="match status" value="1"/>
</dbReference>
<keyword evidence="3" id="KW-0227">DNA damage</keyword>
<feature type="compositionally biased region" description="Acidic residues" evidence="6">
    <location>
        <begin position="1088"/>
        <end position="1101"/>
    </location>
</feature>
<feature type="compositionally biased region" description="Acidic residues" evidence="6">
    <location>
        <begin position="116"/>
        <end position="126"/>
    </location>
</feature>
<dbReference type="Pfam" id="PF10403">
    <property type="entry name" value="BHD_1"/>
    <property type="match status" value="1"/>
</dbReference>
<evidence type="ECO:0000259" key="8">
    <source>
        <dbReference type="SMART" id="SM01031"/>
    </source>
</evidence>
<feature type="compositionally biased region" description="Acidic residues" evidence="6">
    <location>
        <begin position="827"/>
        <end position="848"/>
    </location>
</feature>
<evidence type="ECO:0000313" key="11">
    <source>
        <dbReference type="Proteomes" id="UP001310594"/>
    </source>
</evidence>
<dbReference type="InterPro" id="IPR018327">
    <property type="entry name" value="BHD_2"/>
</dbReference>
<evidence type="ECO:0000259" key="7">
    <source>
        <dbReference type="SMART" id="SM01030"/>
    </source>
</evidence>
<dbReference type="Gene3D" id="3.30.70.2460">
    <property type="entry name" value="Rad4, beta-hairpin domain BHD3"/>
    <property type="match status" value="1"/>
</dbReference>
<feature type="compositionally biased region" description="Basic and acidic residues" evidence="6">
    <location>
        <begin position="81"/>
        <end position="93"/>
    </location>
</feature>
<feature type="compositionally biased region" description="Basic and acidic residues" evidence="6">
    <location>
        <begin position="942"/>
        <end position="957"/>
    </location>
</feature>
<dbReference type="InterPro" id="IPR004583">
    <property type="entry name" value="DNA_repair_Rad4"/>
</dbReference>
<feature type="compositionally biased region" description="Acidic residues" evidence="6">
    <location>
        <begin position="864"/>
        <end position="893"/>
    </location>
</feature>
<dbReference type="SMART" id="SM01032">
    <property type="entry name" value="BHD_3"/>
    <property type="match status" value="1"/>
</dbReference>
<comment type="caution">
    <text evidence="10">The sequence shown here is derived from an EMBL/GenBank/DDBJ whole genome shotgun (WGS) entry which is preliminary data.</text>
</comment>
<evidence type="ECO:0000256" key="1">
    <source>
        <dbReference type="ARBA" id="ARBA00004123"/>
    </source>
</evidence>
<dbReference type="Pfam" id="PF10405">
    <property type="entry name" value="BHD_3"/>
    <property type="match status" value="1"/>
</dbReference>
<dbReference type="GO" id="GO:0003684">
    <property type="term" value="F:damaged DNA binding"/>
    <property type="evidence" value="ECO:0007669"/>
    <property type="project" value="InterPro"/>
</dbReference>
<dbReference type="Gene3D" id="2.20.20.110">
    <property type="entry name" value="Rad4, beta-hairpin domain BHD1"/>
    <property type="match status" value="1"/>
</dbReference>
<dbReference type="GO" id="GO:0006298">
    <property type="term" value="P:mismatch repair"/>
    <property type="evidence" value="ECO:0007669"/>
    <property type="project" value="TreeGrafter"/>
</dbReference>
<dbReference type="InterPro" id="IPR018326">
    <property type="entry name" value="Rad4_beta-hairpin_dom1"/>
</dbReference>
<dbReference type="Proteomes" id="UP001310594">
    <property type="component" value="Unassembled WGS sequence"/>
</dbReference>
<accession>A0AAN7W8Q3</accession>
<evidence type="ECO:0000256" key="2">
    <source>
        <dbReference type="ARBA" id="ARBA00009525"/>
    </source>
</evidence>
<organism evidence="10 11">
    <name type="scientific">Elasticomyces elasticus</name>
    <dbReference type="NCBI Taxonomy" id="574655"/>
    <lineage>
        <taxon>Eukaryota</taxon>
        <taxon>Fungi</taxon>
        <taxon>Dikarya</taxon>
        <taxon>Ascomycota</taxon>
        <taxon>Pezizomycotina</taxon>
        <taxon>Dothideomycetes</taxon>
        <taxon>Dothideomycetidae</taxon>
        <taxon>Mycosphaerellales</taxon>
        <taxon>Teratosphaeriaceae</taxon>
        <taxon>Elasticomyces</taxon>
    </lineage>
</organism>
<evidence type="ECO:0000256" key="4">
    <source>
        <dbReference type="ARBA" id="ARBA00023204"/>
    </source>
</evidence>
<dbReference type="Pfam" id="PF10404">
    <property type="entry name" value="BHD_2"/>
    <property type="match status" value="1"/>
</dbReference>
<feature type="domain" description="Rad4 beta-hairpin" evidence="9">
    <location>
        <begin position="654"/>
        <end position="728"/>
    </location>
</feature>
<dbReference type="AlphaFoldDB" id="A0AAN7W8Q3"/>
<feature type="domain" description="Rad4 beta-hairpin" evidence="8">
    <location>
        <begin position="585"/>
        <end position="647"/>
    </location>
</feature>
<dbReference type="GO" id="GO:0000111">
    <property type="term" value="C:nucleotide-excision repair factor 2 complex"/>
    <property type="evidence" value="ECO:0007669"/>
    <property type="project" value="TreeGrafter"/>
</dbReference>
<feature type="compositionally biased region" description="Low complexity" evidence="6">
    <location>
        <begin position="354"/>
        <end position="363"/>
    </location>
</feature>
<dbReference type="InterPro" id="IPR018328">
    <property type="entry name" value="Rad4_beta-hairpin_dom3"/>
</dbReference>
<proteinExistence type="inferred from homology"/>
<dbReference type="GO" id="GO:0071942">
    <property type="term" value="C:XPC complex"/>
    <property type="evidence" value="ECO:0007669"/>
    <property type="project" value="TreeGrafter"/>
</dbReference>
<feature type="region of interest" description="Disordered" evidence="6">
    <location>
        <begin position="815"/>
        <end position="1101"/>
    </location>
</feature>
<feature type="region of interest" description="Disordered" evidence="6">
    <location>
        <begin position="144"/>
        <end position="175"/>
    </location>
</feature>
<dbReference type="GO" id="GO:0005737">
    <property type="term" value="C:cytoplasm"/>
    <property type="evidence" value="ECO:0007669"/>
    <property type="project" value="TreeGrafter"/>
</dbReference>
<dbReference type="GO" id="GO:0006289">
    <property type="term" value="P:nucleotide-excision repair"/>
    <property type="evidence" value="ECO:0007669"/>
    <property type="project" value="InterPro"/>
</dbReference>
<feature type="region of interest" description="Disordered" evidence="6">
    <location>
        <begin position="49"/>
        <end position="126"/>
    </location>
</feature>
<evidence type="ECO:0000256" key="5">
    <source>
        <dbReference type="ARBA" id="ARBA00023242"/>
    </source>
</evidence>
<dbReference type="SMART" id="SM01030">
    <property type="entry name" value="BHD_1"/>
    <property type="match status" value="1"/>
</dbReference>
<feature type="region of interest" description="Disordered" evidence="6">
    <location>
        <begin position="354"/>
        <end position="379"/>
    </location>
</feature>
<reference evidence="10" key="1">
    <citation type="submission" date="2023-08" db="EMBL/GenBank/DDBJ databases">
        <title>Black Yeasts Isolated from many extreme environments.</title>
        <authorList>
            <person name="Coleine C."/>
            <person name="Stajich J.E."/>
            <person name="Selbmann L."/>
        </authorList>
    </citation>
    <scope>NUCLEOTIDE SEQUENCE</scope>
    <source>
        <strain evidence="10">CCFEE 5810</strain>
    </source>
</reference>
<evidence type="ECO:0000256" key="6">
    <source>
        <dbReference type="SAM" id="MobiDB-lite"/>
    </source>
</evidence>
<sequence>MAPSRGNKPKTPAKKTTTAGPSRRSARNRKNEEAPEIFQDLLAEAAVVDSEHVSERPLKRRRVASGVVLPSPSPRAPSRSVDSKGKGKVREVEEEREAAESDVSGKLQTIEQSSSSDDEDEEEDEDGFDFEDIDLNQLSASTNTNGIQDLSISLPTSATPGKRQQPKTKRKPGTSLLEKSHRLLVHKAHVLCLLGHCMFINTWCNVEIVQRNLEAVLTEKTKLFLRANSRESQFDRNAMFMDGLQQATEQFRGRFRITSSGLHRPRWSDIDEPNGSKGEGVAEPMDRSDFISASRKLAGSQDTGNQLFCALLRGVGVEARVVCSLQVLPFGSVAVKAAPVKVVKKVVYASAAASGTDHSASDGSADDRSVGSSASVGRVPGVRRRLGQPSFASTTTPTPTEQRKAVKKLAYPVFWTEAFNPAHQKWIPVDPIVTGTWNKPSKLEPPGSYPDNQMSYVVAFESDGVARDVTRRYTKAFNAKTRRSRVEATDGGAGWWKRALKLFRRRGGKLDREQVEDAEMAGREAREGMPGNVADFKGHPVYALERHLRRGEVVWPRREVGKVNAGTAKRARMEGVFRREDVVVVRSGEKWYRVGRVVKVGEQALKHVRAAARVVGKRAQDSDGEEEEEERTTGLYAEFQTEVYVPPAVVKGKVPRNKFGNLDVYVPSMVPGGGVHVRHLFAKAAARELGVDFVDAVVGFSFKGRQGTAVVDGGVIAEEYAGKVREVVEGLVVEAKEARERERSKVALAVWGRMMKGLRIRERVRGYAGEGGEEGEVAVEDQTAALRAGGRDDEELSTAGRYTLEDLVSGKAKAQAAKKRRRKVEESEAEEEEEGGFEREDGDEDDELAPTPRRSLRSRRKVVEEDEDEEVGNADHVDDEGGGFLAEDADEEGGGFLPDAGDADDDGSGGFVPEETGGMEGGGGFLAEDSGDGGGFMVDPAENEHEQGMADAADHESGGGFLPDADASSPAHLDASHGTDVAGGQAEAPTLAPPFRHIDENAAKMANGGHEDDHNHTTVVPKPHASQQPPRPLNGTQDAMKDGQQDVALLGSPKEAEDAIDTAPNGMLSAEGDAEVQSDQDSLLSHDPEDEDAEPDWLESD</sequence>
<dbReference type="SMART" id="SM01031">
    <property type="entry name" value="BHD_2"/>
    <property type="match status" value="1"/>
</dbReference>
<dbReference type="SUPFAM" id="SSF54001">
    <property type="entry name" value="Cysteine proteinases"/>
    <property type="match status" value="1"/>
</dbReference>
<feature type="compositionally biased region" description="Low complexity" evidence="6">
    <location>
        <begin position="370"/>
        <end position="379"/>
    </location>
</feature>
<dbReference type="GO" id="GO:0003697">
    <property type="term" value="F:single-stranded DNA binding"/>
    <property type="evidence" value="ECO:0007669"/>
    <property type="project" value="TreeGrafter"/>
</dbReference>
<dbReference type="PANTHER" id="PTHR12135">
    <property type="entry name" value="DNA REPAIR PROTEIN XP-C / RAD4"/>
    <property type="match status" value="1"/>
</dbReference>
<keyword evidence="5" id="KW-0539">Nucleus</keyword>
<evidence type="ECO:0000256" key="3">
    <source>
        <dbReference type="ARBA" id="ARBA00022763"/>
    </source>
</evidence>
<feature type="domain" description="Rad4 beta-hairpin" evidence="7">
    <location>
        <begin position="525"/>
        <end position="583"/>
    </location>
</feature>
<gene>
    <name evidence="10" type="ORF">LTR97_004583</name>
</gene>
<name>A0AAN7W8Q3_9PEZI</name>
<dbReference type="InterPro" id="IPR042488">
    <property type="entry name" value="Rad4_BHD3_sf"/>
</dbReference>
<dbReference type="InterPro" id="IPR036985">
    <property type="entry name" value="Transglutaminase-like_sf"/>
</dbReference>
<evidence type="ECO:0000259" key="9">
    <source>
        <dbReference type="SMART" id="SM01032"/>
    </source>
</evidence>
<dbReference type="Gene3D" id="3.90.260.10">
    <property type="entry name" value="Transglutaminase-like"/>
    <property type="match status" value="1"/>
</dbReference>
<comment type="subcellular location">
    <subcellularLocation>
        <location evidence="1">Nucleus</location>
    </subcellularLocation>
</comment>
<protein>
    <submittedName>
        <fullName evidence="10">Uncharacterized protein</fullName>
    </submittedName>
</protein>